<dbReference type="PANTHER" id="PTHR15977">
    <property type="entry name" value="CILIA- AND FLAGELLA-ASSOCIATED PROTEIN 46"/>
    <property type="match status" value="1"/>
</dbReference>
<dbReference type="InterPro" id="IPR039586">
    <property type="entry name" value="CFAP46"/>
</dbReference>
<evidence type="ECO:0000313" key="2">
    <source>
        <dbReference type="EMBL" id="MED6268443.1"/>
    </source>
</evidence>
<feature type="region of interest" description="Disordered" evidence="1">
    <location>
        <begin position="318"/>
        <end position="404"/>
    </location>
</feature>
<sequence length="428" mass="46879">MLHCMFLSEPNGLCHPPYSSIRSQAALLSVSESSQSKIKEEKCSLDKGEQGEHLVVLADRTLLELPLEALPLLQKEGLTSVSRDFSLQLFFSRLNREETHKAESDNKKETKGRKGTKGKGDQSQAIKAVPANQLLPSYTFAVDTLNLKYIVDPYKDGHFEGIRLSKTLKEVLETHRQHIPHLWQGFRSSKDRPSVSDVEQILCRCSAFIYMGMDPLLTNIPPAKVAALNLTECRMALLFHLAQNQVLLQSNNEIQKSSGQLTLENPLETALLLSLSGVGCIVLNQWDSTLKQTADNLAAVLDNILRVRQTSGQSIHAVRGWERADKQHNKVAGTAGSAETPRRPSPKTPLPAPPGGPQGAPRPAERHSPSSVSWTVPWASSRWDVPGTPPEEGVQETSNIDASNVDQCGGAAALFRAPPGWPSSSPYL</sequence>
<accession>A0ABU7CZX2</accession>
<dbReference type="Pfam" id="PF03568">
    <property type="entry name" value="Separin_C"/>
    <property type="match status" value="1"/>
</dbReference>
<reference evidence="2 3" key="1">
    <citation type="submission" date="2021-06" db="EMBL/GenBank/DDBJ databases">
        <authorList>
            <person name="Palmer J.M."/>
        </authorList>
    </citation>
    <scope>NUCLEOTIDE SEQUENCE [LARGE SCALE GENOMIC DNA]</scope>
    <source>
        <strain evidence="2 3">CL_MEX2019</strain>
        <tissue evidence="2">Muscle</tissue>
    </source>
</reference>
<evidence type="ECO:0000313" key="3">
    <source>
        <dbReference type="Proteomes" id="UP001352852"/>
    </source>
</evidence>
<organism evidence="2 3">
    <name type="scientific">Characodon lateralis</name>
    <dbReference type="NCBI Taxonomy" id="208331"/>
    <lineage>
        <taxon>Eukaryota</taxon>
        <taxon>Metazoa</taxon>
        <taxon>Chordata</taxon>
        <taxon>Craniata</taxon>
        <taxon>Vertebrata</taxon>
        <taxon>Euteleostomi</taxon>
        <taxon>Actinopterygii</taxon>
        <taxon>Neopterygii</taxon>
        <taxon>Teleostei</taxon>
        <taxon>Neoteleostei</taxon>
        <taxon>Acanthomorphata</taxon>
        <taxon>Ovalentaria</taxon>
        <taxon>Atherinomorphae</taxon>
        <taxon>Cyprinodontiformes</taxon>
        <taxon>Goodeidae</taxon>
        <taxon>Characodon</taxon>
    </lineage>
</organism>
<proteinExistence type="predicted"/>
<protein>
    <submittedName>
        <fullName evidence="2">Uncharacterized protein</fullName>
    </submittedName>
</protein>
<comment type="caution">
    <text evidence="2">The sequence shown here is derived from an EMBL/GenBank/DDBJ whole genome shotgun (WGS) entry which is preliminary data.</text>
</comment>
<dbReference type="EMBL" id="JAHUTJ010010487">
    <property type="protein sequence ID" value="MED6268443.1"/>
    <property type="molecule type" value="Genomic_DNA"/>
</dbReference>
<feature type="compositionally biased region" description="Polar residues" evidence="1">
    <location>
        <begin position="395"/>
        <end position="404"/>
    </location>
</feature>
<feature type="compositionally biased region" description="Basic and acidic residues" evidence="1">
    <location>
        <begin position="98"/>
        <end position="109"/>
    </location>
</feature>
<feature type="compositionally biased region" description="Pro residues" evidence="1">
    <location>
        <begin position="346"/>
        <end position="356"/>
    </location>
</feature>
<evidence type="ECO:0000256" key="1">
    <source>
        <dbReference type="SAM" id="MobiDB-lite"/>
    </source>
</evidence>
<gene>
    <name evidence="2" type="ORF">CHARACLAT_022482</name>
</gene>
<feature type="region of interest" description="Disordered" evidence="1">
    <location>
        <begin position="98"/>
        <end position="125"/>
    </location>
</feature>
<name>A0ABU7CZX2_9TELE</name>
<dbReference type="Proteomes" id="UP001352852">
    <property type="component" value="Unassembled WGS sequence"/>
</dbReference>
<keyword evidence="3" id="KW-1185">Reference proteome</keyword>
<dbReference type="PANTHER" id="PTHR15977:SF15">
    <property type="entry name" value="CILIA- AND FLAGELLA-ASSOCIATED PROTEIN 46"/>
    <property type="match status" value="1"/>
</dbReference>
<feature type="compositionally biased region" description="Basic and acidic residues" evidence="1">
    <location>
        <begin position="319"/>
        <end position="328"/>
    </location>
</feature>